<feature type="region of interest" description="Disordered" evidence="1">
    <location>
        <begin position="263"/>
        <end position="320"/>
    </location>
</feature>
<keyword evidence="4" id="KW-1185">Reference proteome</keyword>
<comment type="caution">
    <text evidence="3">The sequence shown here is derived from an EMBL/GenBank/DDBJ whole genome shotgun (WGS) entry which is preliminary data.</text>
</comment>
<dbReference type="Proteomes" id="UP000193144">
    <property type="component" value="Unassembled WGS sequence"/>
</dbReference>
<keyword evidence="2" id="KW-0472">Membrane</keyword>
<feature type="transmembrane region" description="Helical" evidence="2">
    <location>
        <begin position="159"/>
        <end position="181"/>
    </location>
</feature>
<feature type="transmembrane region" description="Helical" evidence="2">
    <location>
        <begin position="102"/>
        <end position="120"/>
    </location>
</feature>
<feature type="transmembrane region" description="Helical" evidence="2">
    <location>
        <begin position="71"/>
        <end position="90"/>
    </location>
</feature>
<dbReference type="STRING" id="1231657.A0A1Y2A1R4"/>
<accession>A0A1Y2A1R4</accession>
<evidence type="ECO:0000256" key="2">
    <source>
        <dbReference type="SAM" id="Phobius"/>
    </source>
</evidence>
<keyword evidence="2" id="KW-0812">Transmembrane</keyword>
<evidence type="ECO:0000313" key="3">
    <source>
        <dbReference type="EMBL" id="ORY15955.1"/>
    </source>
</evidence>
<protein>
    <submittedName>
        <fullName evidence="3">Uncharacterized protein</fullName>
    </submittedName>
</protein>
<keyword evidence="2" id="KW-1133">Transmembrane helix</keyword>
<organism evidence="3 4">
    <name type="scientific">Clohesyomyces aquaticus</name>
    <dbReference type="NCBI Taxonomy" id="1231657"/>
    <lineage>
        <taxon>Eukaryota</taxon>
        <taxon>Fungi</taxon>
        <taxon>Dikarya</taxon>
        <taxon>Ascomycota</taxon>
        <taxon>Pezizomycotina</taxon>
        <taxon>Dothideomycetes</taxon>
        <taxon>Pleosporomycetidae</taxon>
        <taxon>Pleosporales</taxon>
        <taxon>Lindgomycetaceae</taxon>
        <taxon>Clohesyomyces</taxon>
    </lineage>
</organism>
<dbReference type="OrthoDB" id="3779192at2759"/>
<gene>
    <name evidence="3" type="ORF">BCR34DRAFT_143623</name>
</gene>
<name>A0A1Y2A1R4_9PLEO</name>
<proteinExistence type="predicted"/>
<reference evidence="3 4" key="1">
    <citation type="submission" date="2016-07" db="EMBL/GenBank/DDBJ databases">
        <title>Pervasive Adenine N6-methylation of Active Genes in Fungi.</title>
        <authorList>
            <consortium name="DOE Joint Genome Institute"/>
            <person name="Mondo S.J."/>
            <person name="Dannebaum R.O."/>
            <person name="Kuo R.C."/>
            <person name="Labutti K."/>
            <person name="Haridas S."/>
            <person name="Kuo A."/>
            <person name="Salamov A."/>
            <person name="Ahrendt S.R."/>
            <person name="Lipzen A."/>
            <person name="Sullivan W."/>
            <person name="Andreopoulos W.B."/>
            <person name="Clum A."/>
            <person name="Lindquist E."/>
            <person name="Daum C."/>
            <person name="Ramamoorthy G.K."/>
            <person name="Gryganskyi A."/>
            <person name="Culley D."/>
            <person name="Magnuson J.K."/>
            <person name="James T.Y."/>
            <person name="O'Malley M.A."/>
            <person name="Stajich J.E."/>
            <person name="Spatafora J.W."/>
            <person name="Visel A."/>
            <person name="Grigoriev I.V."/>
        </authorList>
    </citation>
    <scope>NUCLEOTIDE SEQUENCE [LARGE SCALE GENOMIC DNA]</scope>
    <source>
        <strain evidence="3 4">CBS 115471</strain>
    </source>
</reference>
<dbReference type="AlphaFoldDB" id="A0A1Y2A1R4"/>
<evidence type="ECO:0000256" key="1">
    <source>
        <dbReference type="SAM" id="MobiDB-lite"/>
    </source>
</evidence>
<feature type="compositionally biased region" description="Basic and acidic residues" evidence="1">
    <location>
        <begin position="263"/>
        <end position="285"/>
    </location>
</feature>
<evidence type="ECO:0000313" key="4">
    <source>
        <dbReference type="Proteomes" id="UP000193144"/>
    </source>
</evidence>
<dbReference type="EMBL" id="MCFA01000021">
    <property type="protein sequence ID" value="ORY15955.1"/>
    <property type="molecule type" value="Genomic_DNA"/>
</dbReference>
<sequence>MGCGTVLLAALRTLAALVALGVVGLGAWVIHLIHDINARGGSALDQVLLDQGKEDIWEDFFDAATGSEMRIWVAIAAGSFSFLVATFIIISLKSQRLKISHYLLIPLELLCMLAMAAAFATTLTLAVKLDTCCPALDVSANSDLMMFGMLCPLSKAHSITGGAGLFLLVVTSLAAVIHLCATAHAKKSCDFEPTASALGMGHDYSAVKPVARRSTIPTMYDPFKSKSFVKSKSTDASAAKIVDGRLADEEKVLAGAAAGMGRRDSGISERERNKELDFDLEKGEEVQEVISGPLGLERPEKVKQSARPAHRPWSEMPKKK</sequence>